<dbReference type="Proteomes" id="UP000765509">
    <property type="component" value="Unassembled WGS sequence"/>
</dbReference>
<sequence length="132" mass="15350">MSDFMIHRKYLRQCGGDLEHSVKRRTTEKSSAEDIINILKEVTTKTIIGSSRVNPKERFVMPLKDSVEKNPKENSNNMKYKTAATIRKFHIFQRTTYLANTCPKIGKMNEIDIEKEADVEKDDVNEENLDDR</sequence>
<proteinExistence type="predicted"/>
<evidence type="ECO:0000313" key="2">
    <source>
        <dbReference type="Proteomes" id="UP000765509"/>
    </source>
</evidence>
<name>A0A9Q3CI40_9BASI</name>
<protein>
    <submittedName>
        <fullName evidence="1">Uncharacterized protein</fullName>
    </submittedName>
</protein>
<dbReference type="AlphaFoldDB" id="A0A9Q3CI40"/>
<reference evidence="1" key="1">
    <citation type="submission" date="2021-03" db="EMBL/GenBank/DDBJ databases">
        <title>Draft genome sequence of rust myrtle Austropuccinia psidii MF-1, a brazilian biotype.</title>
        <authorList>
            <person name="Quecine M.C."/>
            <person name="Pachon D.M.R."/>
            <person name="Bonatelli M.L."/>
            <person name="Correr F.H."/>
            <person name="Franceschini L.M."/>
            <person name="Leite T.F."/>
            <person name="Margarido G.R.A."/>
            <person name="Almeida C.A."/>
            <person name="Ferrarezi J.A."/>
            <person name="Labate C.A."/>
        </authorList>
    </citation>
    <scope>NUCLEOTIDE SEQUENCE</scope>
    <source>
        <strain evidence="1">MF-1</strain>
    </source>
</reference>
<comment type="caution">
    <text evidence="1">The sequence shown here is derived from an EMBL/GenBank/DDBJ whole genome shotgun (WGS) entry which is preliminary data.</text>
</comment>
<evidence type="ECO:0000313" key="1">
    <source>
        <dbReference type="EMBL" id="MBW0484444.1"/>
    </source>
</evidence>
<accession>A0A9Q3CI40</accession>
<organism evidence="1 2">
    <name type="scientific">Austropuccinia psidii MF-1</name>
    <dbReference type="NCBI Taxonomy" id="1389203"/>
    <lineage>
        <taxon>Eukaryota</taxon>
        <taxon>Fungi</taxon>
        <taxon>Dikarya</taxon>
        <taxon>Basidiomycota</taxon>
        <taxon>Pucciniomycotina</taxon>
        <taxon>Pucciniomycetes</taxon>
        <taxon>Pucciniales</taxon>
        <taxon>Sphaerophragmiaceae</taxon>
        <taxon>Austropuccinia</taxon>
    </lineage>
</organism>
<gene>
    <name evidence="1" type="ORF">O181_024159</name>
</gene>
<keyword evidence="2" id="KW-1185">Reference proteome</keyword>
<dbReference type="EMBL" id="AVOT02007688">
    <property type="protein sequence ID" value="MBW0484444.1"/>
    <property type="molecule type" value="Genomic_DNA"/>
</dbReference>